<dbReference type="RefSeq" id="WP_068735993.1">
    <property type="nucleotide sequence ID" value="NZ_LVYV01000034.1"/>
</dbReference>
<dbReference type="STRING" id="943830.A4A58_12435"/>
<protein>
    <recommendedName>
        <fullName evidence="4">DUF2259 domain-containing protein</fullName>
    </recommendedName>
</protein>
<dbReference type="Proteomes" id="UP000076574">
    <property type="component" value="Unassembled WGS sequence"/>
</dbReference>
<name>A0A163Y7N4_9BRAD</name>
<evidence type="ECO:0000256" key="1">
    <source>
        <dbReference type="SAM" id="SignalP"/>
    </source>
</evidence>
<dbReference type="OrthoDB" id="65722at2"/>
<organism evidence="2 3">
    <name type="scientific">Tardiphaga robiniae</name>
    <dbReference type="NCBI Taxonomy" id="943830"/>
    <lineage>
        <taxon>Bacteria</taxon>
        <taxon>Pseudomonadati</taxon>
        <taxon>Pseudomonadota</taxon>
        <taxon>Alphaproteobacteria</taxon>
        <taxon>Hyphomicrobiales</taxon>
        <taxon>Nitrobacteraceae</taxon>
        <taxon>Tardiphaga</taxon>
    </lineage>
</organism>
<dbReference type="EMBL" id="LVYV01000034">
    <property type="protein sequence ID" value="KZD21907.1"/>
    <property type="molecule type" value="Genomic_DNA"/>
</dbReference>
<gene>
    <name evidence="2" type="ORF">A4A58_12435</name>
</gene>
<proteinExistence type="predicted"/>
<evidence type="ECO:0000313" key="2">
    <source>
        <dbReference type="EMBL" id="KZD21907.1"/>
    </source>
</evidence>
<evidence type="ECO:0008006" key="4">
    <source>
        <dbReference type="Google" id="ProtNLM"/>
    </source>
</evidence>
<dbReference type="InterPro" id="IPR018725">
    <property type="entry name" value="DUF2259_secreted"/>
</dbReference>
<keyword evidence="3" id="KW-1185">Reference proteome</keyword>
<reference evidence="2 3" key="1">
    <citation type="submission" date="2016-03" db="EMBL/GenBank/DDBJ databases">
        <title>Microsymbionts genomes from the relict species Vavilovia formosa (Stev.) Fed.</title>
        <authorList>
            <person name="Kopat V."/>
            <person name="Chirak E."/>
            <person name="Kimeklis A."/>
            <person name="Andronov E."/>
        </authorList>
    </citation>
    <scope>NUCLEOTIDE SEQUENCE [LARGE SCALE GENOMIC DNA]</scope>
    <source>
        <strain evidence="2 3">Vaf07</strain>
    </source>
</reference>
<feature type="chain" id="PRO_5007847853" description="DUF2259 domain-containing protein" evidence="1">
    <location>
        <begin position="29"/>
        <end position="262"/>
    </location>
</feature>
<sequence>MTQHSIAGFRRFLLAPLLSFALLGTAQAGDAAARKVIGFSPDGTHFAFEHYTQLYDATEIVAEIQVIDTRTDDFAKGTPFSIRTKDDDEREVDAVRAELMAKAKPLLGKLGITEPGTRFAGKPSMDLDEIGIYQMDPKPLAATQTITLPDGRKLVLTLSDQALGKASCYGAGGRGTYGSVIVTGMILQMSIDGAAPVTLAQDKQLPKRRRCVTAYGIADVYHHQAKDGTQTLAVLVETVDAHQFHAGPNRRFTAVTMRLPKP</sequence>
<accession>A0A163Y7N4</accession>
<evidence type="ECO:0000313" key="3">
    <source>
        <dbReference type="Proteomes" id="UP000076574"/>
    </source>
</evidence>
<dbReference type="AlphaFoldDB" id="A0A163Y7N4"/>
<keyword evidence="1" id="KW-0732">Signal</keyword>
<comment type="caution">
    <text evidence="2">The sequence shown here is derived from an EMBL/GenBank/DDBJ whole genome shotgun (WGS) entry which is preliminary data.</text>
</comment>
<dbReference type="Pfam" id="PF10016">
    <property type="entry name" value="DUF2259"/>
    <property type="match status" value="1"/>
</dbReference>
<feature type="signal peptide" evidence="1">
    <location>
        <begin position="1"/>
        <end position="28"/>
    </location>
</feature>